<accession>A0A948THE7</accession>
<feature type="binding site" evidence="13">
    <location>
        <position position="174"/>
    </location>
    <ligand>
        <name>substrate</name>
    </ligand>
</feature>
<dbReference type="InterPro" id="IPR035990">
    <property type="entry name" value="TIM_sf"/>
</dbReference>
<evidence type="ECO:0000256" key="10">
    <source>
        <dbReference type="ARBA" id="ARBA00023152"/>
    </source>
</evidence>
<dbReference type="InterPro" id="IPR022896">
    <property type="entry name" value="TrioseP_Isoase_bac/euk"/>
</dbReference>
<dbReference type="EMBL" id="JAHLFE010000181">
    <property type="protein sequence ID" value="MBU3844925.1"/>
    <property type="molecule type" value="Genomic_DNA"/>
</dbReference>
<keyword evidence="10 13" id="KW-0324">Glycolysis</keyword>
<comment type="function">
    <text evidence="12 13">Involved in the gluconeogenesis. Catalyzes stereospecifically the conversion of dihydroxyacetone phosphate (DHAP) to D-glyceraldehyde-3-phosphate (G3P).</text>
</comment>
<evidence type="ECO:0000313" key="16">
    <source>
        <dbReference type="Proteomes" id="UP000733611"/>
    </source>
</evidence>
<comment type="subcellular location">
    <subcellularLocation>
        <location evidence="13 14">Cytoplasm</location>
    </subcellularLocation>
</comment>
<evidence type="ECO:0000256" key="12">
    <source>
        <dbReference type="ARBA" id="ARBA00055680"/>
    </source>
</evidence>
<evidence type="ECO:0000256" key="3">
    <source>
        <dbReference type="ARBA" id="ARBA00004939"/>
    </source>
</evidence>
<dbReference type="FunFam" id="3.20.20.70:FF:000020">
    <property type="entry name" value="Triosephosphate isomerase"/>
    <property type="match status" value="1"/>
</dbReference>
<proteinExistence type="inferred from homology"/>
<evidence type="ECO:0000256" key="2">
    <source>
        <dbReference type="ARBA" id="ARBA00004742"/>
    </source>
</evidence>
<evidence type="ECO:0000256" key="1">
    <source>
        <dbReference type="ARBA" id="ARBA00000474"/>
    </source>
</evidence>
<reference evidence="15" key="2">
    <citation type="submission" date="2021-04" db="EMBL/GenBank/DDBJ databases">
        <authorList>
            <person name="Gilroy R."/>
        </authorList>
    </citation>
    <scope>NUCLEOTIDE SEQUENCE</scope>
    <source>
        <strain evidence="15">378</strain>
    </source>
</reference>
<dbReference type="InterPro" id="IPR020861">
    <property type="entry name" value="Triosephosphate_isomerase_AS"/>
</dbReference>
<dbReference type="InterPro" id="IPR000652">
    <property type="entry name" value="Triosephosphate_isomerase"/>
</dbReference>
<feature type="binding site" evidence="13">
    <location>
        <begin position="234"/>
        <end position="235"/>
    </location>
    <ligand>
        <name>substrate</name>
    </ligand>
</feature>
<dbReference type="SUPFAM" id="SSF51351">
    <property type="entry name" value="Triosephosphate isomerase (TIM)"/>
    <property type="match status" value="1"/>
</dbReference>
<evidence type="ECO:0000256" key="14">
    <source>
        <dbReference type="RuleBase" id="RU363013"/>
    </source>
</evidence>
<dbReference type="NCBIfam" id="TIGR00419">
    <property type="entry name" value="tim"/>
    <property type="match status" value="1"/>
</dbReference>
<evidence type="ECO:0000256" key="5">
    <source>
        <dbReference type="ARBA" id="ARBA00011738"/>
    </source>
</evidence>
<evidence type="ECO:0000256" key="6">
    <source>
        <dbReference type="ARBA" id="ARBA00011940"/>
    </source>
</evidence>
<dbReference type="GO" id="GO:0019563">
    <property type="term" value="P:glycerol catabolic process"/>
    <property type="evidence" value="ECO:0007669"/>
    <property type="project" value="TreeGrafter"/>
</dbReference>
<dbReference type="PROSITE" id="PS51440">
    <property type="entry name" value="TIM_2"/>
    <property type="match status" value="1"/>
</dbReference>
<evidence type="ECO:0000256" key="9">
    <source>
        <dbReference type="ARBA" id="ARBA00022490"/>
    </source>
</evidence>
<dbReference type="HAMAP" id="MF_00147_B">
    <property type="entry name" value="TIM_B"/>
    <property type="match status" value="1"/>
</dbReference>
<comment type="subunit">
    <text evidence="5 13 14">Homodimer.</text>
</comment>
<keyword evidence="8 13" id="KW-0312">Gluconeogenesis</keyword>
<dbReference type="GO" id="GO:0005829">
    <property type="term" value="C:cytosol"/>
    <property type="evidence" value="ECO:0007669"/>
    <property type="project" value="TreeGrafter"/>
</dbReference>
<dbReference type="GO" id="GO:0006096">
    <property type="term" value="P:glycolytic process"/>
    <property type="evidence" value="ECO:0007669"/>
    <property type="project" value="UniProtKB-UniRule"/>
</dbReference>
<dbReference type="Gene3D" id="3.20.20.70">
    <property type="entry name" value="Aldolase class I"/>
    <property type="match status" value="1"/>
</dbReference>
<dbReference type="AlphaFoldDB" id="A0A948THE7"/>
<dbReference type="PROSITE" id="PS00171">
    <property type="entry name" value="TIM_1"/>
    <property type="match status" value="1"/>
</dbReference>
<dbReference type="EC" id="5.3.1.1" evidence="6 13"/>
<keyword evidence="11 13" id="KW-0413">Isomerase</keyword>
<dbReference type="GO" id="GO:0046166">
    <property type="term" value="P:glyceraldehyde-3-phosphate biosynthetic process"/>
    <property type="evidence" value="ECO:0007669"/>
    <property type="project" value="TreeGrafter"/>
</dbReference>
<feature type="active site" description="Proton acceptor" evidence="13">
    <location>
        <position position="168"/>
    </location>
</feature>
<dbReference type="Proteomes" id="UP000733611">
    <property type="component" value="Unassembled WGS sequence"/>
</dbReference>
<dbReference type="GO" id="GO:0006094">
    <property type="term" value="P:gluconeogenesis"/>
    <property type="evidence" value="ECO:0007669"/>
    <property type="project" value="UniProtKB-UniRule"/>
</dbReference>
<evidence type="ECO:0000256" key="4">
    <source>
        <dbReference type="ARBA" id="ARBA00007422"/>
    </source>
</evidence>
<comment type="caution">
    <text evidence="15">The sequence shown here is derived from an EMBL/GenBank/DDBJ whole genome shotgun (WGS) entry which is preliminary data.</text>
</comment>
<reference evidence="15" key="1">
    <citation type="journal article" date="2021" name="PeerJ">
        <title>Extensive microbial diversity within the chicken gut microbiome revealed by metagenomics and culture.</title>
        <authorList>
            <person name="Gilroy R."/>
            <person name="Ravi A."/>
            <person name="Getino M."/>
            <person name="Pursley I."/>
            <person name="Horton D.L."/>
            <person name="Alikhan N.F."/>
            <person name="Baker D."/>
            <person name="Gharbi K."/>
            <person name="Hall N."/>
            <person name="Watson M."/>
            <person name="Adriaenssens E.M."/>
            <person name="Foster-Nyarko E."/>
            <person name="Jarju S."/>
            <person name="Secka A."/>
            <person name="Antonio M."/>
            <person name="Oren A."/>
            <person name="Chaudhuri R.R."/>
            <person name="La Ragione R."/>
            <person name="Hildebrand F."/>
            <person name="Pallen M.J."/>
        </authorList>
    </citation>
    <scope>NUCLEOTIDE SEQUENCE</scope>
    <source>
        <strain evidence="15">378</strain>
    </source>
</reference>
<gene>
    <name evidence="13 15" type="primary">tpiA</name>
    <name evidence="15" type="ORF">H9847_08715</name>
</gene>
<comment type="pathway">
    <text evidence="3">Carbohydrate metabolism; erythritol degradation.</text>
</comment>
<evidence type="ECO:0000256" key="13">
    <source>
        <dbReference type="HAMAP-Rule" id="MF_00147"/>
    </source>
</evidence>
<dbReference type="Pfam" id="PF00121">
    <property type="entry name" value="TIM"/>
    <property type="match status" value="1"/>
</dbReference>
<sequence length="254" mass="26942">MRKPLVMGNWKLNGTKESVTALVNALKEPAEKAAPKADVAVCAPTVFIGLVEQLAAGSKLAYGSEDCDIHVQGAYTGENSPVMLREFGCTYAIVGHSERRDYHQETNEYVALKYQAAQQNGLIPVLCVGESEAEYDSGRTMDVVKAELQAVIDLCGIESFKNAVIAYEPIWAIGTGKTATPEVAQKVHADIRAYLATFNAEVADGVRILYGGSCNAKTAPDLFAQKDIDGGLVGGASLKAPDFTAIIEAAVANA</sequence>
<feature type="binding site" evidence="13">
    <location>
        <position position="213"/>
    </location>
    <ligand>
        <name>substrate</name>
    </ligand>
</feature>
<feature type="binding site" evidence="13">
    <location>
        <begin position="9"/>
        <end position="11"/>
    </location>
    <ligand>
        <name>substrate</name>
    </ligand>
</feature>
<name>A0A948THE7_9GAMM</name>
<feature type="active site" description="Electrophile" evidence="13">
    <location>
        <position position="96"/>
    </location>
</feature>
<comment type="similarity">
    <text evidence="4 13 14">Belongs to the triosephosphate isomerase family.</text>
</comment>
<dbReference type="PANTHER" id="PTHR21139">
    <property type="entry name" value="TRIOSEPHOSPHATE ISOMERASE"/>
    <property type="match status" value="1"/>
</dbReference>
<protein>
    <recommendedName>
        <fullName evidence="7 13">Triosephosphate isomerase</fullName>
        <shortName evidence="13">TIM</shortName>
        <shortName evidence="13">TPI</shortName>
        <ecNumber evidence="6 13">5.3.1.1</ecNumber>
    </recommendedName>
    <alternativeName>
        <fullName evidence="13">Triose-phosphate isomerase</fullName>
    </alternativeName>
</protein>
<comment type="catalytic activity">
    <reaction evidence="1 13 14">
        <text>D-glyceraldehyde 3-phosphate = dihydroxyacetone phosphate</text>
        <dbReference type="Rhea" id="RHEA:18585"/>
        <dbReference type="ChEBI" id="CHEBI:57642"/>
        <dbReference type="ChEBI" id="CHEBI:59776"/>
        <dbReference type="EC" id="5.3.1.1"/>
    </reaction>
</comment>
<comment type="pathway">
    <text evidence="2 13 14">Carbohydrate biosynthesis; gluconeogenesis.</text>
</comment>
<evidence type="ECO:0000256" key="11">
    <source>
        <dbReference type="ARBA" id="ARBA00023235"/>
    </source>
</evidence>
<evidence type="ECO:0000313" key="15">
    <source>
        <dbReference type="EMBL" id="MBU3844925.1"/>
    </source>
</evidence>
<dbReference type="GO" id="GO:0004807">
    <property type="term" value="F:triose-phosphate isomerase activity"/>
    <property type="evidence" value="ECO:0007669"/>
    <property type="project" value="UniProtKB-UniRule"/>
</dbReference>
<organism evidence="15 16">
    <name type="scientific">Candidatus Anaerobiospirillum pullicola</name>
    <dbReference type="NCBI Taxonomy" id="2838451"/>
    <lineage>
        <taxon>Bacteria</taxon>
        <taxon>Pseudomonadati</taxon>
        <taxon>Pseudomonadota</taxon>
        <taxon>Gammaproteobacteria</taxon>
        <taxon>Aeromonadales</taxon>
        <taxon>Succinivibrionaceae</taxon>
        <taxon>Anaerobiospirillum</taxon>
    </lineage>
</organism>
<evidence type="ECO:0000256" key="7">
    <source>
        <dbReference type="ARBA" id="ARBA00019397"/>
    </source>
</evidence>
<dbReference type="CDD" id="cd00311">
    <property type="entry name" value="TIM"/>
    <property type="match status" value="1"/>
</dbReference>
<dbReference type="InterPro" id="IPR013785">
    <property type="entry name" value="Aldolase_TIM"/>
</dbReference>
<keyword evidence="9 13" id="KW-0963">Cytoplasm</keyword>
<comment type="pathway">
    <text evidence="13 14">Carbohydrate degradation; glycolysis; D-glyceraldehyde 3-phosphate from glycerone phosphate: step 1/1.</text>
</comment>
<dbReference type="PANTHER" id="PTHR21139:SF42">
    <property type="entry name" value="TRIOSEPHOSPHATE ISOMERASE"/>
    <property type="match status" value="1"/>
</dbReference>
<evidence type="ECO:0000256" key="8">
    <source>
        <dbReference type="ARBA" id="ARBA00022432"/>
    </source>
</evidence>